<evidence type="ECO:0000259" key="1">
    <source>
        <dbReference type="Pfam" id="PF03184"/>
    </source>
</evidence>
<dbReference type="InterPro" id="IPR004875">
    <property type="entry name" value="DDE_SF_endonuclease_dom"/>
</dbReference>
<protein>
    <recommendedName>
        <fullName evidence="1">DDE-1 domain-containing protein</fullName>
    </recommendedName>
</protein>
<dbReference type="OrthoDB" id="6512965at2759"/>
<accession>A0A4Y2VCD7</accession>
<comment type="caution">
    <text evidence="2">The sequence shown here is derived from an EMBL/GenBank/DDBJ whole genome shotgun (WGS) entry which is preliminary data.</text>
</comment>
<dbReference type="AlphaFoldDB" id="A0A4Y2VCD7"/>
<dbReference type="Proteomes" id="UP000499080">
    <property type="component" value="Unassembled WGS sequence"/>
</dbReference>
<reference evidence="2 3" key="1">
    <citation type="journal article" date="2019" name="Sci. Rep.">
        <title>Orb-weaving spider Araneus ventricosus genome elucidates the spidroin gene catalogue.</title>
        <authorList>
            <person name="Kono N."/>
            <person name="Nakamura H."/>
            <person name="Ohtoshi R."/>
            <person name="Moran D.A.P."/>
            <person name="Shinohara A."/>
            <person name="Yoshida Y."/>
            <person name="Fujiwara M."/>
            <person name="Mori M."/>
            <person name="Tomita M."/>
            <person name="Arakawa K."/>
        </authorList>
    </citation>
    <scope>NUCLEOTIDE SEQUENCE [LARGE SCALE GENOMIC DNA]</scope>
</reference>
<proteinExistence type="predicted"/>
<dbReference type="EMBL" id="BGPR01046003">
    <property type="protein sequence ID" value="GBO22953.1"/>
    <property type="molecule type" value="Genomic_DNA"/>
</dbReference>
<evidence type="ECO:0000313" key="3">
    <source>
        <dbReference type="Proteomes" id="UP000499080"/>
    </source>
</evidence>
<sequence>MARQKRRIVLFINNCKEHPSAIILHLMSVKVEFMPPNTTSKLQPPLKPLDHGIIHKFKIIYRHDVVKKCDADIDERTKPVVNVLQAMRMAVKA</sequence>
<evidence type="ECO:0000313" key="2">
    <source>
        <dbReference type="EMBL" id="GBO22953.1"/>
    </source>
</evidence>
<name>A0A4Y2VCD7_ARAVE</name>
<gene>
    <name evidence="2" type="ORF">AVEN_130195_1</name>
</gene>
<organism evidence="2 3">
    <name type="scientific">Araneus ventricosus</name>
    <name type="common">Orbweaver spider</name>
    <name type="synonym">Epeira ventricosa</name>
    <dbReference type="NCBI Taxonomy" id="182803"/>
    <lineage>
        <taxon>Eukaryota</taxon>
        <taxon>Metazoa</taxon>
        <taxon>Ecdysozoa</taxon>
        <taxon>Arthropoda</taxon>
        <taxon>Chelicerata</taxon>
        <taxon>Arachnida</taxon>
        <taxon>Araneae</taxon>
        <taxon>Araneomorphae</taxon>
        <taxon>Entelegynae</taxon>
        <taxon>Araneoidea</taxon>
        <taxon>Araneidae</taxon>
        <taxon>Araneus</taxon>
    </lineage>
</organism>
<feature type="domain" description="DDE-1" evidence="1">
    <location>
        <begin position="3"/>
        <end position="93"/>
    </location>
</feature>
<keyword evidence="3" id="KW-1185">Reference proteome</keyword>
<dbReference type="GO" id="GO:0003676">
    <property type="term" value="F:nucleic acid binding"/>
    <property type="evidence" value="ECO:0007669"/>
    <property type="project" value="InterPro"/>
</dbReference>
<dbReference type="Pfam" id="PF03184">
    <property type="entry name" value="DDE_1"/>
    <property type="match status" value="1"/>
</dbReference>